<dbReference type="EMBL" id="RWJN01000657">
    <property type="protein sequence ID" value="TCD60110.1"/>
    <property type="molecule type" value="Genomic_DNA"/>
</dbReference>
<comment type="caution">
    <text evidence="1">The sequence shown here is derived from an EMBL/GenBank/DDBJ whole genome shotgun (WGS) entry which is preliminary data.</text>
</comment>
<proteinExistence type="predicted"/>
<protein>
    <submittedName>
        <fullName evidence="1">Uncharacterized protein</fullName>
    </submittedName>
</protein>
<accession>A0A4R0R0A5</accession>
<reference evidence="1 2" key="1">
    <citation type="submission" date="2018-11" db="EMBL/GenBank/DDBJ databases">
        <title>Genome assembly of Steccherinum ochraceum LE-BIN_3174, the white-rot fungus of the Steccherinaceae family (The Residual Polyporoid clade, Polyporales, Basidiomycota).</title>
        <authorList>
            <person name="Fedorova T.V."/>
            <person name="Glazunova O.A."/>
            <person name="Landesman E.O."/>
            <person name="Moiseenko K.V."/>
            <person name="Psurtseva N.V."/>
            <person name="Savinova O.S."/>
            <person name="Shakhova N.V."/>
            <person name="Tyazhelova T.V."/>
            <person name="Vasina D.V."/>
        </authorList>
    </citation>
    <scope>NUCLEOTIDE SEQUENCE [LARGE SCALE GENOMIC DNA]</scope>
    <source>
        <strain evidence="1 2">LE-BIN_3174</strain>
    </source>
</reference>
<evidence type="ECO:0000313" key="2">
    <source>
        <dbReference type="Proteomes" id="UP000292702"/>
    </source>
</evidence>
<dbReference type="AlphaFoldDB" id="A0A4R0R0A5"/>
<keyword evidence="2" id="KW-1185">Reference proteome</keyword>
<dbReference type="Proteomes" id="UP000292702">
    <property type="component" value="Unassembled WGS sequence"/>
</dbReference>
<gene>
    <name evidence="1" type="ORF">EIP91_010707</name>
</gene>
<organism evidence="1 2">
    <name type="scientific">Steccherinum ochraceum</name>
    <dbReference type="NCBI Taxonomy" id="92696"/>
    <lineage>
        <taxon>Eukaryota</taxon>
        <taxon>Fungi</taxon>
        <taxon>Dikarya</taxon>
        <taxon>Basidiomycota</taxon>
        <taxon>Agaricomycotina</taxon>
        <taxon>Agaricomycetes</taxon>
        <taxon>Polyporales</taxon>
        <taxon>Steccherinaceae</taxon>
        <taxon>Steccherinum</taxon>
    </lineage>
</organism>
<sequence length="104" mass="11949">MPAKHCWGCFCTTEPWGRHVSAIGSKCIHFGVMQRVAYAYTMFDFNAVLRIVPPEILDDMNAYTRWLLSEHEGSRAYSNGLLVRNIWVLTIAMWKFLQTPVNPA</sequence>
<name>A0A4R0R0A5_9APHY</name>
<evidence type="ECO:0000313" key="1">
    <source>
        <dbReference type="EMBL" id="TCD60110.1"/>
    </source>
</evidence>